<reference evidence="1 2" key="1">
    <citation type="journal article" date="2013" name="Nature">
        <title>Insights into bilaterian evolution from three spiralian genomes.</title>
        <authorList>
            <person name="Simakov O."/>
            <person name="Marletaz F."/>
            <person name="Cho S.J."/>
            <person name="Edsinger-Gonzales E."/>
            <person name="Havlak P."/>
            <person name="Hellsten U."/>
            <person name="Kuo D.H."/>
            <person name="Larsson T."/>
            <person name="Lv J."/>
            <person name="Arendt D."/>
            <person name="Savage R."/>
            <person name="Osoegawa K."/>
            <person name="de Jong P."/>
            <person name="Grimwood J."/>
            <person name="Chapman J.A."/>
            <person name="Shapiro H."/>
            <person name="Aerts A."/>
            <person name="Otillar R.P."/>
            <person name="Terry A.Y."/>
            <person name="Boore J.L."/>
            <person name="Grigoriev I.V."/>
            <person name="Lindberg D.R."/>
            <person name="Seaver E.C."/>
            <person name="Weisblat D.A."/>
            <person name="Putnam N.H."/>
            <person name="Rokhsar D.S."/>
        </authorList>
    </citation>
    <scope>NUCLEOTIDE SEQUENCE [LARGE SCALE GENOMIC DNA]</scope>
</reference>
<sequence>MKVLYLIAFTSCIYHSIQHVIHKRDDEDCNFCVQVVRKPLPVWFEFVQNTTIKPEETCTTFCSQLPDIRSALVCDLYCPQYQLHNFIDFIKGSYNDPIFYCQQAKECFGQDGGMVHVVNATLFPNNGSEVYRFLELRYEITKPINPGQYKIMVKTVDGFPVHMESINTVTDPGLYAVQFFIQTSRSASCHPEVKPCETWVPGRYVVDYKLCGYECDSKAPTREDYFQGQESFIIDQV</sequence>
<dbReference type="OrthoDB" id="6073597at2759"/>
<dbReference type="RefSeq" id="XP_009055084.1">
    <property type="nucleotide sequence ID" value="XM_009056836.1"/>
</dbReference>
<gene>
    <name evidence="1" type="ORF">LOTGIDRAFT_161450</name>
</gene>
<proteinExistence type="predicted"/>
<dbReference type="GeneID" id="20238701"/>
<dbReference type="OMA" id="IDICNGE"/>
<organism evidence="1 2">
    <name type="scientific">Lottia gigantea</name>
    <name type="common">Giant owl limpet</name>
    <dbReference type="NCBI Taxonomy" id="225164"/>
    <lineage>
        <taxon>Eukaryota</taxon>
        <taxon>Metazoa</taxon>
        <taxon>Spiralia</taxon>
        <taxon>Lophotrochozoa</taxon>
        <taxon>Mollusca</taxon>
        <taxon>Gastropoda</taxon>
        <taxon>Patellogastropoda</taxon>
        <taxon>Lottioidea</taxon>
        <taxon>Lottiidae</taxon>
        <taxon>Lottia</taxon>
    </lineage>
</organism>
<dbReference type="HOGENOM" id="CLU_095805_0_0_1"/>
<protein>
    <recommendedName>
        <fullName evidence="3">Saposin B-type domain-containing protein</fullName>
    </recommendedName>
</protein>
<dbReference type="AlphaFoldDB" id="V4BYM2"/>
<name>V4BYM2_LOTGI</name>
<accession>V4BYM2</accession>
<dbReference type="EMBL" id="KB201847">
    <property type="protein sequence ID" value="ESO94239.1"/>
    <property type="molecule type" value="Genomic_DNA"/>
</dbReference>
<evidence type="ECO:0008006" key="3">
    <source>
        <dbReference type="Google" id="ProtNLM"/>
    </source>
</evidence>
<evidence type="ECO:0000313" key="1">
    <source>
        <dbReference type="EMBL" id="ESO94239.1"/>
    </source>
</evidence>
<dbReference type="KEGG" id="lgi:LOTGIDRAFT_161450"/>
<dbReference type="Proteomes" id="UP000030746">
    <property type="component" value="Unassembled WGS sequence"/>
</dbReference>
<dbReference type="CTD" id="20238701"/>
<evidence type="ECO:0000313" key="2">
    <source>
        <dbReference type="Proteomes" id="UP000030746"/>
    </source>
</evidence>
<keyword evidence="2" id="KW-1185">Reference proteome</keyword>